<dbReference type="Proteomes" id="UP000054549">
    <property type="component" value="Unassembled WGS sequence"/>
</dbReference>
<name>A0A0C2RXA9_AMAMK</name>
<proteinExistence type="predicted"/>
<accession>A0A0C2RXA9</accession>
<reference evidence="1 2" key="1">
    <citation type="submission" date="2014-04" db="EMBL/GenBank/DDBJ databases">
        <title>Evolutionary Origins and Diversification of the Mycorrhizal Mutualists.</title>
        <authorList>
            <consortium name="DOE Joint Genome Institute"/>
            <consortium name="Mycorrhizal Genomics Consortium"/>
            <person name="Kohler A."/>
            <person name="Kuo A."/>
            <person name="Nagy L.G."/>
            <person name="Floudas D."/>
            <person name="Copeland A."/>
            <person name="Barry K.W."/>
            <person name="Cichocki N."/>
            <person name="Veneault-Fourrey C."/>
            <person name="LaButti K."/>
            <person name="Lindquist E.A."/>
            <person name="Lipzen A."/>
            <person name="Lundell T."/>
            <person name="Morin E."/>
            <person name="Murat C."/>
            <person name="Riley R."/>
            <person name="Ohm R."/>
            <person name="Sun H."/>
            <person name="Tunlid A."/>
            <person name="Henrissat B."/>
            <person name="Grigoriev I.V."/>
            <person name="Hibbett D.S."/>
            <person name="Martin F."/>
        </authorList>
    </citation>
    <scope>NUCLEOTIDE SEQUENCE [LARGE SCALE GENOMIC DNA]</scope>
    <source>
        <strain evidence="1 2">Koide BX008</strain>
    </source>
</reference>
<evidence type="ECO:0000313" key="2">
    <source>
        <dbReference type="Proteomes" id="UP000054549"/>
    </source>
</evidence>
<dbReference type="InParanoid" id="A0A0C2RXA9"/>
<sequence>MSKKTPKTPLHSSQMLSGTLNHGALKLSYPNVLDYTPADPFTMNVDICSFGIEHNMLHFDPTKYQQQSFADVQYPYLSVSPGDKYLLSFQAALEQAPMYSSSSSSISSRLRPR</sequence>
<evidence type="ECO:0000313" key="1">
    <source>
        <dbReference type="EMBL" id="KIL54945.1"/>
    </source>
</evidence>
<keyword evidence="2" id="KW-1185">Reference proteome</keyword>
<dbReference type="OrthoDB" id="2133190at2759"/>
<organism evidence="1 2">
    <name type="scientific">Amanita muscaria (strain Koide BX008)</name>
    <dbReference type="NCBI Taxonomy" id="946122"/>
    <lineage>
        <taxon>Eukaryota</taxon>
        <taxon>Fungi</taxon>
        <taxon>Dikarya</taxon>
        <taxon>Basidiomycota</taxon>
        <taxon>Agaricomycotina</taxon>
        <taxon>Agaricomycetes</taxon>
        <taxon>Agaricomycetidae</taxon>
        <taxon>Agaricales</taxon>
        <taxon>Pluteineae</taxon>
        <taxon>Amanitaceae</taxon>
        <taxon>Amanita</taxon>
    </lineage>
</organism>
<gene>
    <name evidence="1" type="ORF">M378DRAFT_668261</name>
</gene>
<protein>
    <submittedName>
        <fullName evidence="1">Uncharacterized protein</fullName>
    </submittedName>
</protein>
<dbReference type="HOGENOM" id="CLU_2132914_0_0_1"/>
<dbReference type="AlphaFoldDB" id="A0A0C2RXA9"/>
<dbReference type="EMBL" id="KN818594">
    <property type="protein sequence ID" value="KIL54945.1"/>
    <property type="molecule type" value="Genomic_DNA"/>
</dbReference>